<protein>
    <submittedName>
        <fullName evidence="1">Uncharacterized protein</fullName>
    </submittedName>
</protein>
<name>A0A1C5J088_9ACTN</name>
<accession>A0A1C5J088</accession>
<organism evidence="1 2">
    <name type="scientific">Micromonospora halophytica</name>
    <dbReference type="NCBI Taxonomy" id="47864"/>
    <lineage>
        <taxon>Bacteria</taxon>
        <taxon>Bacillati</taxon>
        <taxon>Actinomycetota</taxon>
        <taxon>Actinomycetes</taxon>
        <taxon>Micromonosporales</taxon>
        <taxon>Micromonosporaceae</taxon>
        <taxon>Micromonospora</taxon>
    </lineage>
</organism>
<proteinExistence type="predicted"/>
<dbReference type="EMBL" id="FMDN01000019">
    <property type="protein sequence ID" value="SCG63681.1"/>
    <property type="molecule type" value="Genomic_DNA"/>
</dbReference>
<evidence type="ECO:0000313" key="1">
    <source>
        <dbReference type="EMBL" id="SCG63681.1"/>
    </source>
</evidence>
<keyword evidence="2" id="KW-1185">Reference proteome</keyword>
<dbReference type="Proteomes" id="UP000199408">
    <property type="component" value="Unassembled WGS sequence"/>
</dbReference>
<sequence length="68" mass="7303">MTVDQTVGDYPAGNRRGPDARHAGELVFLSTIATFGTPLDVTLAELSIESFYPADGHTASVLRGRARR</sequence>
<gene>
    <name evidence="1" type="ORF">GA0070560_1198</name>
</gene>
<dbReference type="STRING" id="47864.GA0070560_1198"/>
<dbReference type="RefSeq" id="WP_091300759.1">
    <property type="nucleotide sequence ID" value="NZ_FMDN01000019.1"/>
</dbReference>
<evidence type="ECO:0000313" key="2">
    <source>
        <dbReference type="Proteomes" id="UP000199408"/>
    </source>
</evidence>
<dbReference type="AlphaFoldDB" id="A0A1C5J088"/>
<reference evidence="2" key="1">
    <citation type="submission" date="2016-06" db="EMBL/GenBank/DDBJ databases">
        <authorList>
            <person name="Varghese N."/>
        </authorList>
    </citation>
    <scope>NUCLEOTIDE SEQUENCE [LARGE SCALE GENOMIC DNA]</scope>
    <source>
        <strain evidence="2">DSM 43171</strain>
    </source>
</reference>